<evidence type="ECO:0000313" key="1">
    <source>
        <dbReference type="EMBL" id="MBK1669579.1"/>
    </source>
</evidence>
<name>A0ABS1DGH9_9PROT</name>
<comment type="caution">
    <text evidence="1">The sequence shown here is derived from an EMBL/GenBank/DDBJ whole genome shotgun (WGS) entry which is preliminary data.</text>
</comment>
<gene>
    <name evidence="1" type="ORF">CKO28_16185</name>
</gene>
<keyword evidence="2" id="KW-1185">Reference proteome</keyword>
<organism evidence="1 2">
    <name type="scientific">Rhodovibrio sodomensis</name>
    <dbReference type="NCBI Taxonomy" id="1088"/>
    <lineage>
        <taxon>Bacteria</taxon>
        <taxon>Pseudomonadati</taxon>
        <taxon>Pseudomonadota</taxon>
        <taxon>Alphaproteobacteria</taxon>
        <taxon>Rhodospirillales</taxon>
        <taxon>Rhodovibrionaceae</taxon>
        <taxon>Rhodovibrio</taxon>
    </lineage>
</organism>
<protein>
    <submittedName>
        <fullName evidence="1">Uncharacterized protein</fullName>
    </submittedName>
</protein>
<sequence>MADRKVRMAEHLTGGGFEAEAVDPLRAAAAAAVRAIALMRDPDVEVDGLDEQDALDLAERTSVSADLPAGTAAALGASETLASGEIDGLRATVRAVVAAARTAVGEPAGVRGGRDEGRVQTAA</sequence>
<accession>A0ABS1DGH9</accession>
<reference evidence="1 2" key="1">
    <citation type="journal article" date="2020" name="Microorganisms">
        <title>Osmotic Adaptation and Compatible Solute Biosynthesis of Phototrophic Bacteria as Revealed from Genome Analyses.</title>
        <authorList>
            <person name="Imhoff J.F."/>
            <person name="Rahn T."/>
            <person name="Kunzel S."/>
            <person name="Keller A."/>
            <person name="Neulinger S.C."/>
        </authorList>
    </citation>
    <scope>NUCLEOTIDE SEQUENCE [LARGE SCALE GENOMIC DNA]</scope>
    <source>
        <strain evidence="1 2">DSM 9895</strain>
    </source>
</reference>
<dbReference type="Proteomes" id="UP001296873">
    <property type="component" value="Unassembled WGS sequence"/>
</dbReference>
<evidence type="ECO:0000313" key="2">
    <source>
        <dbReference type="Proteomes" id="UP001296873"/>
    </source>
</evidence>
<proteinExistence type="predicted"/>
<dbReference type="EMBL" id="NRRL01000053">
    <property type="protein sequence ID" value="MBK1669579.1"/>
    <property type="molecule type" value="Genomic_DNA"/>
</dbReference>